<dbReference type="AlphaFoldDB" id="A0A0E9RGD0"/>
<accession>A0A0E9RGD0</accession>
<proteinExistence type="predicted"/>
<organism evidence="1">
    <name type="scientific">Anguilla anguilla</name>
    <name type="common">European freshwater eel</name>
    <name type="synonym">Muraena anguilla</name>
    <dbReference type="NCBI Taxonomy" id="7936"/>
    <lineage>
        <taxon>Eukaryota</taxon>
        <taxon>Metazoa</taxon>
        <taxon>Chordata</taxon>
        <taxon>Craniata</taxon>
        <taxon>Vertebrata</taxon>
        <taxon>Euteleostomi</taxon>
        <taxon>Actinopterygii</taxon>
        <taxon>Neopterygii</taxon>
        <taxon>Teleostei</taxon>
        <taxon>Anguilliformes</taxon>
        <taxon>Anguillidae</taxon>
        <taxon>Anguilla</taxon>
    </lineage>
</organism>
<name>A0A0E9RGD0_ANGAN</name>
<sequence>MSNRVIKSGRGGRKSVLIRLRAETQHGFLRVRSFAESRSSTSSSCHAFKMHFSKSLFRRRFVFLVSRRPKSVRFQNSHGMSAGLRRR</sequence>
<reference evidence="1" key="2">
    <citation type="journal article" date="2015" name="Fish Shellfish Immunol.">
        <title>Early steps in the European eel (Anguilla anguilla)-Vibrio vulnificus interaction in the gills: Role of the RtxA13 toxin.</title>
        <authorList>
            <person name="Callol A."/>
            <person name="Pajuelo D."/>
            <person name="Ebbesson L."/>
            <person name="Teles M."/>
            <person name="MacKenzie S."/>
            <person name="Amaro C."/>
        </authorList>
    </citation>
    <scope>NUCLEOTIDE SEQUENCE</scope>
</reference>
<evidence type="ECO:0000313" key="1">
    <source>
        <dbReference type="EMBL" id="JAH28159.1"/>
    </source>
</evidence>
<protein>
    <submittedName>
        <fullName evidence="1">Uncharacterized protein</fullName>
    </submittedName>
</protein>
<reference evidence="1" key="1">
    <citation type="submission" date="2014-11" db="EMBL/GenBank/DDBJ databases">
        <authorList>
            <person name="Amaro Gonzalez C."/>
        </authorList>
    </citation>
    <scope>NUCLEOTIDE SEQUENCE</scope>
</reference>
<dbReference type="EMBL" id="GBXM01080418">
    <property type="protein sequence ID" value="JAH28159.1"/>
    <property type="molecule type" value="Transcribed_RNA"/>
</dbReference>